<dbReference type="EMBL" id="BMAT01011387">
    <property type="protein sequence ID" value="GFR71864.1"/>
    <property type="molecule type" value="Genomic_DNA"/>
</dbReference>
<reference evidence="2 3" key="1">
    <citation type="journal article" date="2021" name="Elife">
        <title>Chloroplast acquisition without the gene transfer in kleptoplastic sea slugs, Plakobranchus ocellatus.</title>
        <authorList>
            <person name="Maeda T."/>
            <person name="Takahashi S."/>
            <person name="Yoshida T."/>
            <person name="Shimamura S."/>
            <person name="Takaki Y."/>
            <person name="Nagai Y."/>
            <person name="Toyoda A."/>
            <person name="Suzuki Y."/>
            <person name="Arimoto A."/>
            <person name="Ishii H."/>
            <person name="Satoh N."/>
            <person name="Nishiyama T."/>
            <person name="Hasebe M."/>
            <person name="Maruyama T."/>
            <person name="Minagawa J."/>
            <person name="Obokata J."/>
            <person name="Shigenobu S."/>
        </authorList>
    </citation>
    <scope>NUCLEOTIDE SEQUENCE [LARGE SCALE GENOMIC DNA]</scope>
</reference>
<gene>
    <name evidence="2" type="ORF">ElyMa_005690100</name>
</gene>
<evidence type="ECO:0000313" key="2">
    <source>
        <dbReference type="EMBL" id="GFR71864.1"/>
    </source>
</evidence>
<sequence length="138" mass="14854">MTTANTIINIYQLPPLPQPPTTITIAITTTTTTTTAATTTTTTTTTTTSQRGVMTSKSSDVVVDVVSNELNLSFERLGQISLVTQGTEINASTRFELRDLLVRGTEAKLTHANSVHKTPGSKRTMDAHSNAKLHPEEL</sequence>
<dbReference type="AlphaFoldDB" id="A0AAV4FEX2"/>
<accession>A0AAV4FEX2</accession>
<comment type="caution">
    <text evidence="2">The sequence shown here is derived from an EMBL/GenBank/DDBJ whole genome shotgun (WGS) entry which is preliminary data.</text>
</comment>
<evidence type="ECO:0000256" key="1">
    <source>
        <dbReference type="SAM" id="MobiDB-lite"/>
    </source>
</evidence>
<feature type="region of interest" description="Disordered" evidence="1">
    <location>
        <begin position="113"/>
        <end position="138"/>
    </location>
</feature>
<proteinExistence type="predicted"/>
<dbReference type="Proteomes" id="UP000762676">
    <property type="component" value="Unassembled WGS sequence"/>
</dbReference>
<name>A0AAV4FEX2_9GAST</name>
<keyword evidence="3" id="KW-1185">Reference proteome</keyword>
<protein>
    <submittedName>
        <fullName evidence="2">Uncharacterized protein</fullName>
    </submittedName>
</protein>
<evidence type="ECO:0000313" key="3">
    <source>
        <dbReference type="Proteomes" id="UP000762676"/>
    </source>
</evidence>
<organism evidence="2 3">
    <name type="scientific">Elysia marginata</name>
    <dbReference type="NCBI Taxonomy" id="1093978"/>
    <lineage>
        <taxon>Eukaryota</taxon>
        <taxon>Metazoa</taxon>
        <taxon>Spiralia</taxon>
        <taxon>Lophotrochozoa</taxon>
        <taxon>Mollusca</taxon>
        <taxon>Gastropoda</taxon>
        <taxon>Heterobranchia</taxon>
        <taxon>Euthyneura</taxon>
        <taxon>Panpulmonata</taxon>
        <taxon>Sacoglossa</taxon>
        <taxon>Placobranchoidea</taxon>
        <taxon>Plakobranchidae</taxon>
        <taxon>Elysia</taxon>
    </lineage>
</organism>